<evidence type="ECO:0000259" key="1">
    <source>
        <dbReference type="SMART" id="SM00014"/>
    </source>
</evidence>
<dbReference type="Gene3D" id="1.20.144.10">
    <property type="entry name" value="Phosphatidic acid phosphatase type 2/haloperoxidase"/>
    <property type="match status" value="1"/>
</dbReference>
<gene>
    <name evidence="2" type="ORF">TRIHO_21930</name>
</gene>
<evidence type="ECO:0000313" key="3">
    <source>
        <dbReference type="Proteomes" id="UP000068382"/>
    </source>
</evidence>
<dbReference type="InterPro" id="IPR000326">
    <property type="entry name" value="PAP2/HPO"/>
</dbReference>
<keyword evidence="3" id="KW-1185">Reference proteome</keyword>
<dbReference type="InterPro" id="IPR036938">
    <property type="entry name" value="PAP2/HPO_sf"/>
</dbReference>
<dbReference type="RefSeq" id="WP_068243188.1">
    <property type="nucleotide sequence ID" value="NZ_LPUY01000064.1"/>
</dbReference>
<evidence type="ECO:0000313" key="2">
    <source>
        <dbReference type="EMBL" id="KUP92934.1"/>
    </source>
</evidence>
<comment type="caution">
    <text evidence="2">The sequence shown here is derived from an EMBL/GenBank/DDBJ whole genome shotgun (WGS) entry which is preliminary data.</text>
</comment>
<organism evidence="2 3">
    <name type="scientific">Tritonibacter horizontis</name>
    <dbReference type="NCBI Taxonomy" id="1768241"/>
    <lineage>
        <taxon>Bacteria</taxon>
        <taxon>Pseudomonadati</taxon>
        <taxon>Pseudomonadota</taxon>
        <taxon>Alphaproteobacteria</taxon>
        <taxon>Rhodobacterales</taxon>
        <taxon>Paracoccaceae</taxon>
        <taxon>Tritonibacter</taxon>
    </lineage>
</organism>
<feature type="domain" description="Phosphatidic acid phosphatase type 2/haloperoxidase" evidence="1">
    <location>
        <begin position="144"/>
        <end position="267"/>
    </location>
</feature>
<dbReference type="EMBL" id="LPUY01000064">
    <property type="protein sequence ID" value="KUP92934.1"/>
    <property type="molecule type" value="Genomic_DNA"/>
</dbReference>
<dbReference type="Proteomes" id="UP000068382">
    <property type="component" value="Unassembled WGS sequence"/>
</dbReference>
<dbReference type="SMART" id="SM00014">
    <property type="entry name" value="acidPPc"/>
    <property type="match status" value="1"/>
</dbReference>
<dbReference type="PATRIC" id="fig|1768241.3.peg.2305"/>
<protein>
    <submittedName>
        <fullName evidence="2">PAP2 superfamily protein</fullName>
    </submittedName>
</protein>
<accession>A0A132BXC1</accession>
<sequence>MMTALMLAREGITGSWQPPEVTARSVIDSPDLGHLSGPPQTAVIDYELMAPLFIDFEQVVPEDGPLRGVAYLCHSDALHPGPLVELMRLAAPGPDVFAQQLDYLHHYADLRADRMEEIDVQLTDLTSFFAALAHIHPARNKATLAFIQAALRFCAMVQFRIKHGFGCPRPSCLSPQIQPMIQTPAHGSLPSGHATEAIFLATLFKALAEELSQGLEGERAAWLQQFNTQCDRLAVRIAASRTVAGVHFPVDSAAGAVLGDTLARYVLARVKAPAPGDPAAETPVPWRKLDADMSAFGAADYTVDTMASLRDGGAINGQTVTTVTTGELPLRYSPQLNWLWSACRAELRRGAPEQES</sequence>
<proteinExistence type="predicted"/>
<dbReference type="Pfam" id="PF01569">
    <property type="entry name" value="PAP2"/>
    <property type="match status" value="1"/>
</dbReference>
<reference evidence="2 3" key="1">
    <citation type="submission" date="2015-12" db="EMBL/GenBank/DDBJ databases">
        <title>Genome sequence of the marine Rhodobacteraceae strain O3.65, Candidatus Tritonibacter horizontis.</title>
        <authorList>
            <person name="Poehlein A."/>
            <person name="Giebel H.A."/>
            <person name="Voget S."/>
            <person name="Brinkhoff T."/>
        </authorList>
    </citation>
    <scope>NUCLEOTIDE SEQUENCE [LARGE SCALE GENOMIC DNA]</scope>
    <source>
        <strain evidence="2 3">O3.65</strain>
    </source>
</reference>
<dbReference type="SUPFAM" id="SSF48317">
    <property type="entry name" value="Acid phosphatase/Vanadium-dependent haloperoxidase"/>
    <property type="match status" value="1"/>
</dbReference>
<name>A0A132BXC1_9RHOB</name>
<dbReference type="AlphaFoldDB" id="A0A132BXC1"/>